<dbReference type="GO" id="GO:0055085">
    <property type="term" value="P:transmembrane transport"/>
    <property type="evidence" value="ECO:0007669"/>
    <property type="project" value="InterPro"/>
</dbReference>
<evidence type="ECO:0000313" key="10">
    <source>
        <dbReference type="EMBL" id="CAB4632160.1"/>
    </source>
</evidence>
<evidence type="ECO:0000256" key="3">
    <source>
        <dbReference type="ARBA" id="ARBA00022475"/>
    </source>
</evidence>
<evidence type="ECO:0000256" key="5">
    <source>
        <dbReference type="ARBA" id="ARBA00022989"/>
    </source>
</evidence>
<sequence length="322" mass="35378">MSIQANKPAKAVNKATKAEATSSGRQKMRDAFSSPWASFAAIVIAVFWTIPTFGLFVSSFRPEADINATGWWTFFANPNVTLENYESALFQGTAVTPPLSQYFFNSFAITLPAAIFPLTLAVFAAYALAWFDFKGRDLIFFGIFALQVIPLQMSLVPLLQLFAKGLVIGDSVLISPLGITGTYIPIWIAHTIFALPLAIFLMHNFLRQIPRELIEAARVDGAGWFTLFRQVVFPLSIPAIASFAIFQFLWVWNDLLVGLTFGGGVKDIAPLTVRLAEMVGTRGSNWEVLTAGAFISMVVPLIVFFALQRYFVRGLLAGSVKG</sequence>
<dbReference type="InterPro" id="IPR035906">
    <property type="entry name" value="MetI-like_sf"/>
</dbReference>
<keyword evidence="4 8" id="KW-0812">Transmembrane</keyword>
<dbReference type="Gene3D" id="1.10.3720.10">
    <property type="entry name" value="MetI-like"/>
    <property type="match status" value="1"/>
</dbReference>
<reference evidence="10" key="1">
    <citation type="submission" date="2020-05" db="EMBL/GenBank/DDBJ databases">
        <authorList>
            <person name="Chiriac C."/>
            <person name="Salcher M."/>
            <person name="Ghai R."/>
            <person name="Kavagutti S V."/>
        </authorList>
    </citation>
    <scope>NUCLEOTIDE SEQUENCE</scope>
</reference>
<keyword evidence="6 8" id="KW-0472">Membrane</keyword>
<accession>A0A6J6J5L6</accession>
<dbReference type="PROSITE" id="PS50928">
    <property type="entry name" value="ABC_TM1"/>
    <property type="match status" value="1"/>
</dbReference>
<evidence type="ECO:0000259" key="9">
    <source>
        <dbReference type="PROSITE" id="PS50928"/>
    </source>
</evidence>
<evidence type="ECO:0000256" key="6">
    <source>
        <dbReference type="ARBA" id="ARBA00023136"/>
    </source>
</evidence>
<dbReference type="InterPro" id="IPR000515">
    <property type="entry name" value="MetI-like"/>
</dbReference>
<name>A0A6J6J5L6_9ZZZZ</name>
<comment type="subcellular location">
    <subcellularLocation>
        <location evidence="1">Cell membrane</location>
        <topology evidence="1">Multi-pass membrane protein</topology>
    </subcellularLocation>
</comment>
<evidence type="ECO:0000256" key="2">
    <source>
        <dbReference type="ARBA" id="ARBA00022448"/>
    </source>
</evidence>
<evidence type="ECO:0000256" key="7">
    <source>
        <dbReference type="SAM" id="MobiDB-lite"/>
    </source>
</evidence>
<feature type="transmembrane region" description="Helical" evidence="8">
    <location>
        <begin position="107"/>
        <end position="131"/>
    </location>
</feature>
<dbReference type="GO" id="GO:0005886">
    <property type="term" value="C:plasma membrane"/>
    <property type="evidence" value="ECO:0007669"/>
    <property type="project" value="UniProtKB-SubCell"/>
</dbReference>
<feature type="transmembrane region" description="Helical" evidence="8">
    <location>
        <begin position="36"/>
        <end position="57"/>
    </location>
</feature>
<feature type="transmembrane region" description="Helical" evidence="8">
    <location>
        <begin position="288"/>
        <end position="307"/>
    </location>
</feature>
<dbReference type="PANTHER" id="PTHR43744:SF4">
    <property type="entry name" value="OSMOPROTECTIVE COMPOUNDS UPTAKE PERMEASE PROTEIN GGTD"/>
    <property type="match status" value="1"/>
</dbReference>
<organism evidence="10">
    <name type="scientific">freshwater metagenome</name>
    <dbReference type="NCBI Taxonomy" id="449393"/>
    <lineage>
        <taxon>unclassified sequences</taxon>
        <taxon>metagenomes</taxon>
        <taxon>ecological metagenomes</taxon>
    </lineage>
</organism>
<feature type="transmembrane region" description="Helical" evidence="8">
    <location>
        <begin position="183"/>
        <end position="206"/>
    </location>
</feature>
<evidence type="ECO:0000256" key="8">
    <source>
        <dbReference type="SAM" id="Phobius"/>
    </source>
</evidence>
<dbReference type="PANTHER" id="PTHR43744">
    <property type="entry name" value="ABC TRANSPORTER PERMEASE PROTEIN MG189-RELATED-RELATED"/>
    <property type="match status" value="1"/>
</dbReference>
<feature type="transmembrane region" description="Helical" evidence="8">
    <location>
        <begin position="138"/>
        <end position="163"/>
    </location>
</feature>
<dbReference type="AlphaFoldDB" id="A0A6J6J5L6"/>
<feature type="region of interest" description="Disordered" evidence="7">
    <location>
        <begin position="1"/>
        <end position="22"/>
    </location>
</feature>
<dbReference type="Pfam" id="PF00528">
    <property type="entry name" value="BPD_transp_1"/>
    <property type="match status" value="1"/>
</dbReference>
<evidence type="ECO:0000256" key="4">
    <source>
        <dbReference type="ARBA" id="ARBA00022692"/>
    </source>
</evidence>
<dbReference type="SUPFAM" id="SSF161098">
    <property type="entry name" value="MetI-like"/>
    <property type="match status" value="1"/>
</dbReference>
<keyword evidence="3" id="KW-1003">Cell membrane</keyword>
<feature type="transmembrane region" description="Helical" evidence="8">
    <location>
        <begin position="227"/>
        <end position="252"/>
    </location>
</feature>
<dbReference type="EMBL" id="CAEZVM010000021">
    <property type="protein sequence ID" value="CAB4632160.1"/>
    <property type="molecule type" value="Genomic_DNA"/>
</dbReference>
<dbReference type="CDD" id="cd06261">
    <property type="entry name" value="TM_PBP2"/>
    <property type="match status" value="1"/>
</dbReference>
<evidence type="ECO:0000256" key="1">
    <source>
        <dbReference type="ARBA" id="ARBA00004651"/>
    </source>
</evidence>
<keyword evidence="5 8" id="KW-1133">Transmembrane helix</keyword>
<gene>
    <name evidence="10" type="ORF">UFOPK2032_00687</name>
</gene>
<protein>
    <submittedName>
        <fullName evidence="10">Unannotated protein</fullName>
    </submittedName>
</protein>
<proteinExistence type="predicted"/>
<keyword evidence="2" id="KW-0813">Transport</keyword>
<feature type="domain" description="ABC transmembrane type-1" evidence="9">
    <location>
        <begin position="103"/>
        <end position="307"/>
    </location>
</feature>